<evidence type="ECO:0008006" key="3">
    <source>
        <dbReference type="Google" id="ProtNLM"/>
    </source>
</evidence>
<dbReference type="Pfam" id="PF14054">
    <property type="entry name" value="DUF4249"/>
    <property type="match status" value="1"/>
</dbReference>
<dbReference type="Proteomes" id="UP000077824">
    <property type="component" value="Chromosome"/>
</dbReference>
<reference evidence="1 2" key="1">
    <citation type="submission" date="2016-04" db="EMBL/GenBank/DDBJ databases">
        <title>Complete Genome Sequence of Chryseobacterium sp. IHBB 10212.</title>
        <authorList>
            <person name="Pal M."/>
            <person name="Swarnkar M.K."/>
            <person name="Kaushal K."/>
            <person name="Chhibber S."/>
            <person name="Singh A.K."/>
            <person name="Gulati A."/>
        </authorList>
    </citation>
    <scope>NUCLEOTIDE SEQUENCE [LARGE SCALE GENOMIC DNA]</scope>
    <source>
        <strain evidence="1 2">IHBB 10212</strain>
    </source>
</reference>
<dbReference type="AlphaFoldDB" id="A0A172XUQ7"/>
<evidence type="ECO:0000313" key="2">
    <source>
        <dbReference type="Proteomes" id="UP000077824"/>
    </source>
</evidence>
<proteinExistence type="predicted"/>
<accession>A0A172XUQ7</accession>
<gene>
    <name evidence="1" type="ORF">A0O34_09180</name>
</gene>
<dbReference type="KEGG" id="chh:A0O34_09180"/>
<protein>
    <recommendedName>
        <fullName evidence="3">DUF4249 domain-containing protein</fullName>
    </recommendedName>
</protein>
<name>A0A172XUQ7_9FLAO</name>
<organism evidence="1 2">
    <name type="scientific">Chryseobacterium glaciei</name>
    <dbReference type="NCBI Taxonomy" id="1685010"/>
    <lineage>
        <taxon>Bacteria</taxon>
        <taxon>Pseudomonadati</taxon>
        <taxon>Bacteroidota</taxon>
        <taxon>Flavobacteriia</taxon>
        <taxon>Flavobacteriales</taxon>
        <taxon>Weeksellaceae</taxon>
        <taxon>Chryseobacterium group</taxon>
        <taxon>Chryseobacterium</taxon>
    </lineage>
</organism>
<keyword evidence="2" id="KW-1185">Reference proteome</keyword>
<evidence type="ECO:0000313" key="1">
    <source>
        <dbReference type="EMBL" id="ANF50684.1"/>
    </source>
</evidence>
<dbReference type="STRING" id="1685010.A0O34_09180"/>
<dbReference type="EMBL" id="CP015199">
    <property type="protein sequence ID" value="ANF50684.1"/>
    <property type="molecule type" value="Genomic_DNA"/>
</dbReference>
<sequence>MINKKYLIIYSLLLCLVSCEEVIDLPLDDMSGKIVIEGAVTDEDGPYFVQVTRSRKISFEDSGSVRVANATVVITDDQGQTDTLKYENGVYKTVNLVTNYGRVYTLSVTVDGVTYKSTSKMPEYVEFEGLKQTTLFNGSEDGVGIIPIFTDPSEKGNYYLFKSNKTNLDLSPAYTVMSDDIGNGEVNVKPISNKITLKKNDTIQVEMRSVDASVYKYFKALPLSTLENSGVSVTPTNPPSNISNGALGYFSAHTTSTKDIIIK</sequence>
<dbReference type="InterPro" id="IPR025345">
    <property type="entry name" value="DUF4249"/>
</dbReference>